<evidence type="ECO:0000256" key="6">
    <source>
        <dbReference type="ARBA" id="ARBA00022989"/>
    </source>
</evidence>
<dbReference type="PROSITE" id="PS50262">
    <property type="entry name" value="G_PROTEIN_RECEP_F1_2"/>
    <property type="match status" value="1"/>
</dbReference>
<keyword evidence="3 11" id="KW-1003">Cell membrane</keyword>
<dbReference type="PRINTS" id="PR01534">
    <property type="entry name" value="VOMERONASL1R"/>
</dbReference>
<evidence type="ECO:0000256" key="8">
    <source>
        <dbReference type="ARBA" id="ARBA00023136"/>
    </source>
</evidence>
<evidence type="ECO:0000313" key="13">
    <source>
        <dbReference type="Proteomes" id="UP001652662"/>
    </source>
</evidence>
<sequence>MLLFTRKMNTNNEKLYTSIAIKNALFSQIVLGITANTILLLFHVHTLILKHRPKPTDLTIGHLALIHIIMLLTMGFMATESFGSQNFWNVVKCKSVIYLYRLTTSLSVCTTCLLSILQAIILSPRSSHLAKLKHKSSHHNLYRILLLRVFNMSINACCLISTIATLNVTSAHLLFVTESCSLLRLSYLPEYIFSTLGIFWDISFIGLMALSSGHMVTLLYRHKRQSRHLHSTNLSPKASPEERATHTILLFLSVFVFVYFLDYITSVSLEMWWDNDSVRQHVHVLVTNSYATVSPLVLISTEKRIMKVLKSVCGRTVNA</sequence>
<keyword evidence="7 11" id="KW-0297">G-protein coupled receptor</keyword>
<evidence type="ECO:0000313" key="14">
    <source>
        <dbReference type="RefSeq" id="XP_008527297.1"/>
    </source>
</evidence>
<dbReference type="CDD" id="cd13949">
    <property type="entry name" value="7tm_V1R_pheromone"/>
    <property type="match status" value="1"/>
</dbReference>
<feature type="transmembrane region" description="Helical" evidence="11">
    <location>
        <begin position="281"/>
        <end position="301"/>
    </location>
</feature>
<evidence type="ECO:0000256" key="5">
    <source>
        <dbReference type="ARBA" id="ARBA00022692"/>
    </source>
</evidence>
<evidence type="ECO:0000256" key="4">
    <source>
        <dbReference type="ARBA" id="ARBA00022507"/>
    </source>
</evidence>
<evidence type="ECO:0000256" key="3">
    <source>
        <dbReference type="ARBA" id="ARBA00022475"/>
    </source>
</evidence>
<feature type="transmembrane region" description="Helical" evidence="11">
    <location>
        <begin position="25"/>
        <end position="48"/>
    </location>
</feature>
<feature type="transmembrane region" description="Helical" evidence="11">
    <location>
        <begin position="244"/>
        <end position="261"/>
    </location>
</feature>
<dbReference type="Gene3D" id="1.20.1070.10">
    <property type="entry name" value="Rhodopsin 7-helix transmembrane proteins"/>
    <property type="match status" value="1"/>
</dbReference>
<protein>
    <recommendedName>
        <fullName evidence="11">Vomeronasal type-1 receptor</fullName>
    </recommendedName>
</protein>
<dbReference type="InterPro" id="IPR017452">
    <property type="entry name" value="GPCR_Rhodpsn_7TM"/>
</dbReference>
<dbReference type="SUPFAM" id="SSF81321">
    <property type="entry name" value="Family A G protein-coupled receptor-like"/>
    <property type="match status" value="1"/>
</dbReference>
<gene>
    <name evidence="14" type="primary">LOC103556788</name>
</gene>
<evidence type="ECO:0000256" key="11">
    <source>
        <dbReference type="RuleBase" id="RU364061"/>
    </source>
</evidence>
<evidence type="ECO:0000259" key="12">
    <source>
        <dbReference type="PROSITE" id="PS50262"/>
    </source>
</evidence>
<feature type="transmembrane region" description="Helical" evidence="11">
    <location>
        <begin position="98"/>
        <end position="123"/>
    </location>
</feature>
<comment type="subcellular location">
    <subcellularLocation>
        <location evidence="1 11">Cell membrane</location>
        <topology evidence="1 11">Multi-pass membrane protein</topology>
    </subcellularLocation>
</comment>
<evidence type="ECO:0000256" key="10">
    <source>
        <dbReference type="ARBA" id="ARBA00023224"/>
    </source>
</evidence>
<organism evidence="13 14">
    <name type="scientific">Equus przewalskii</name>
    <name type="common">Przewalski's horse</name>
    <name type="synonym">Equus caballus przewalskii</name>
    <dbReference type="NCBI Taxonomy" id="9798"/>
    <lineage>
        <taxon>Eukaryota</taxon>
        <taxon>Metazoa</taxon>
        <taxon>Chordata</taxon>
        <taxon>Craniata</taxon>
        <taxon>Vertebrata</taxon>
        <taxon>Euteleostomi</taxon>
        <taxon>Mammalia</taxon>
        <taxon>Eutheria</taxon>
        <taxon>Laurasiatheria</taxon>
        <taxon>Perissodactyla</taxon>
        <taxon>Equidae</taxon>
        <taxon>Equus</taxon>
    </lineage>
</organism>
<keyword evidence="10 11" id="KW-0807">Transducer</keyword>
<dbReference type="RefSeq" id="XP_008527297.1">
    <property type="nucleotide sequence ID" value="XM_008529075.2"/>
</dbReference>
<keyword evidence="8 11" id="KW-0472">Membrane</keyword>
<keyword evidence="4 11" id="KW-0589">Pheromone response</keyword>
<feature type="transmembrane region" description="Helical" evidence="11">
    <location>
        <begin position="191"/>
        <end position="220"/>
    </location>
</feature>
<dbReference type="Proteomes" id="UP001652662">
    <property type="component" value="Chromosome 15"/>
</dbReference>
<dbReference type="PANTHER" id="PTHR24062">
    <property type="entry name" value="VOMERONASAL TYPE-1 RECEPTOR"/>
    <property type="match status" value="1"/>
</dbReference>
<dbReference type="InterPro" id="IPR004072">
    <property type="entry name" value="Vmron_rcpt_1"/>
</dbReference>
<keyword evidence="13" id="KW-1185">Reference proteome</keyword>
<keyword evidence="9 11" id="KW-0675">Receptor</keyword>
<name>A0ABM2F1W9_EQUPR</name>
<comment type="similarity">
    <text evidence="2 11">Belongs to the G-protein coupled receptor 1 family.</text>
</comment>
<keyword evidence="5 11" id="KW-0812">Transmembrane</keyword>
<feature type="domain" description="G-protein coupled receptors family 1 profile" evidence="12">
    <location>
        <begin position="35"/>
        <end position="298"/>
    </location>
</feature>
<feature type="transmembrane region" description="Helical" evidence="11">
    <location>
        <begin position="144"/>
        <end position="166"/>
    </location>
</feature>
<evidence type="ECO:0000256" key="2">
    <source>
        <dbReference type="ARBA" id="ARBA00010663"/>
    </source>
</evidence>
<evidence type="ECO:0000256" key="7">
    <source>
        <dbReference type="ARBA" id="ARBA00023040"/>
    </source>
</evidence>
<accession>A0ABM2F1W9</accession>
<evidence type="ECO:0000256" key="9">
    <source>
        <dbReference type="ARBA" id="ARBA00023170"/>
    </source>
</evidence>
<proteinExistence type="inferred from homology"/>
<feature type="transmembrane region" description="Helical" evidence="11">
    <location>
        <begin position="60"/>
        <end position="78"/>
    </location>
</feature>
<evidence type="ECO:0000256" key="1">
    <source>
        <dbReference type="ARBA" id="ARBA00004651"/>
    </source>
</evidence>
<dbReference type="Pfam" id="PF03402">
    <property type="entry name" value="V1R"/>
    <property type="match status" value="1"/>
</dbReference>
<keyword evidence="6 11" id="KW-1133">Transmembrane helix</keyword>
<reference evidence="14" key="1">
    <citation type="submission" date="2025-08" db="UniProtKB">
        <authorList>
            <consortium name="RefSeq"/>
        </authorList>
    </citation>
    <scope>IDENTIFICATION</scope>
    <source>
        <tissue evidence="14">Blood</tissue>
    </source>
</reference>
<dbReference type="GeneID" id="103556788"/>